<organism evidence="1 2">
    <name type="scientific">Cadophora malorum</name>
    <dbReference type="NCBI Taxonomy" id="108018"/>
    <lineage>
        <taxon>Eukaryota</taxon>
        <taxon>Fungi</taxon>
        <taxon>Dikarya</taxon>
        <taxon>Ascomycota</taxon>
        <taxon>Pezizomycotina</taxon>
        <taxon>Leotiomycetes</taxon>
        <taxon>Helotiales</taxon>
        <taxon>Ploettnerulaceae</taxon>
        <taxon>Cadophora</taxon>
    </lineage>
</organism>
<dbReference type="EMBL" id="JAFJYH010000066">
    <property type="protein sequence ID" value="KAG4421373.1"/>
    <property type="molecule type" value="Genomic_DNA"/>
</dbReference>
<evidence type="ECO:0000313" key="2">
    <source>
        <dbReference type="Proteomes" id="UP000664132"/>
    </source>
</evidence>
<dbReference type="OrthoDB" id="3431997at2759"/>
<dbReference type="AlphaFoldDB" id="A0A8H7TMB4"/>
<dbReference type="Proteomes" id="UP000664132">
    <property type="component" value="Unassembled WGS sequence"/>
</dbReference>
<proteinExistence type="predicted"/>
<name>A0A8H7TMB4_9HELO</name>
<accession>A0A8H7TMB4</accession>
<keyword evidence="2" id="KW-1185">Reference proteome</keyword>
<reference evidence="1" key="1">
    <citation type="submission" date="2021-02" db="EMBL/GenBank/DDBJ databases">
        <title>Genome sequence Cadophora malorum strain M34.</title>
        <authorList>
            <person name="Stefanovic E."/>
            <person name="Vu D."/>
            <person name="Scully C."/>
            <person name="Dijksterhuis J."/>
            <person name="Roader J."/>
            <person name="Houbraken J."/>
        </authorList>
    </citation>
    <scope>NUCLEOTIDE SEQUENCE</scope>
    <source>
        <strain evidence="1">M34</strain>
    </source>
</reference>
<comment type="caution">
    <text evidence="1">The sequence shown here is derived from an EMBL/GenBank/DDBJ whole genome shotgun (WGS) entry which is preliminary data.</text>
</comment>
<gene>
    <name evidence="1" type="ORF">IFR04_005432</name>
</gene>
<protein>
    <submittedName>
        <fullName evidence="1">Uncharacterized protein</fullName>
    </submittedName>
</protein>
<evidence type="ECO:0000313" key="1">
    <source>
        <dbReference type="EMBL" id="KAG4421373.1"/>
    </source>
</evidence>
<sequence>MHRFTNSRSKWMDVLGFDQPVEERGYRSSPGTSPTYSSGEQESAYEFVRYPLRSPTYMNYPRFPRDVTFFRSRGDILLSPSSPAPSPNDLKPLPAPPHLFYITVQKDPSSQISTARPDLLLHSGPSKASTVISFAKFHSVTQMTDITLCPTPPRSASANFSTTNFSFPRSPPPQEKQRLHPKFKFEQLAPTGGIFSAEKYEFCHTLPWNNVRERFEWRHTSGPFVRTMDRDSGGLKLIRVSTGDVIAVYAGLGQSSRASNPSRVLGMFRFLRGDSTVGLGEEFEVLAIMSILSLVERGRRVAKAHKQAFGLK</sequence>